<name>A0ABS5SGW9_9BACT</name>
<keyword evidence="9" id="KW-0645">Protease</keyword>
<feature type="transmembrane region" description="Helical" evidence="7">
    <location>
        <begin position="139"/>
        <end position="159"/>
    </location>
</feature>
<feature type="transmembrane region" description="Helical" evidence="7">
    <location>
        <begin position="210"/>
        <end position="230"/>
    </location>
</feature>
<dbReference type="GO" id="GO:0008233">
    <property type="term" value="F:peptidase activity"/>
    <property type="evidence" value="ECO:0007669"/>
    <property type="project" value="UniProtKB-KW"/>
</dbReference>
<gene>
    <name evidence="9" type="ORF">KI810_16230</name>
</gene>
<dbReference type="EMBL" id="JAHCVK010000012">
    <property type="protein sequence ID" value="MBT0654600.1"/>
    <property type="molecule type" value="Genomic_DNA"/>
</dbReference>
<evidence type="ECO:0000259" key="8">
    <source>
        <dbReference type="Pfam" id="PF01694"/>
    </source>
</evidence>
<keyword evidence="4" id="KW-0378">Hydrolase</keyword>
<sequence length="239" mass="26025">MIPLKDYNPTSRFPLLTVVLIIANIAAFVQDRLTGHLEEVLIPTRHGAVTATHFVGGLSHRFALVPADLLLNPLHEWITVFTSMFLHGNWLHIGSNMLYLWIFGNNIEDRLGPARFLLFYFISGGVAAAAQIASAPLSTIPMVGASGAVAGVMGAYLVLYPRARILTLIPIFIVFTTVELPAFVIIGYWALLQFLNANWLGSGEMQGGGVAYFAHLGGFVAGVIMIFIAGGTGRRRRIY</sequence>
<evidence type="ECO:0000313" key="10">
    <source>
        <dbReference type="Proteomes" id="UP000756860"/>
    </source>
</evidence>
<dbReference type="PANTHER" id="PTHR43731">
    <property type="entry name" value="RHOMBOID PROTEASE"/>
    <property type="match status" value="1"/>
</dbReference>
<comment type="similarity">
    <text evidence="2">Belongs to the peptidase S54 family.</text>
</comment>
<accession>A0ABS5SGW9</accession>
<feature type="domain" description="Peptidase S54 rhomboid" evidence="8">
    <location>
        <begin position="75"/>
        <end position="229"/>
    </location>
</feature>
<comment type="caution">
    <text evidence="9">The sequence shown here is derived from an EMBL/GenBank/DDBJ whole genome shotgun (WGS) entry which is preliminary data.</text>
</comment>
<reference evidence="9 10" key="1">
    <citation type="submission" date="2021-05" db="EMBL/GenBank/DDBJ databases">
        <title>The draft genome of Geobacter luticola JCM 17780.</title>
        <authorList>
            <person name="Xu Z."/>
            <person name="Masuda Y."/>
            <person name="Itoh H."/>
            <person name="Senoo K."/>
        </authorList>
    </citation>
    <scope>NUCLEOTIDE SEQUENCE [LARGE SCALE GENOMIC DNA]</scope>
    <source>
        <strain evidence="9 10">JCM 17780</strain>
    </source>
</reference>
<keyword evidence="10" id="KW-1185">Reference proteome</keyword>
<dbReference type="InterPro" id="IPR035952">
    <property type="entry name" value="Rhomboid-like_sf"/>
</dbReference>
<keyword evidence="5 7" id="KW-1133">Transmembrane helix</keyword>
<evidence type="ECO:0000256" key="4">
    <source>
        <dbReference type="ARBA" id="ARBA00022801"/>
    </source>
</evidence>
<feature type="transmembrane region" description="Helical" evidence="7">
    <location>
        <begin position="77"/>
        <end position="102"/>
    </location>
</feature>
<evidence type="ECO:0000313" key="9">
    <source>
        <dbReference type="EMBL" id="MBT0654600.1"/>
    </source>
</evidence>
<feature type="transmembrane region" description="Helical" evidence="7">
    <location>
        <begin position="12"/>
        <end position="29"/>
    </location>
</feature>
<comment type="subcellular location">
    <subcellularLocation>
        <location evidence="1">Membrane</location>
        <topology evidence="1">Multi-pass membrane protein</topology>
    </subcellularLocation>
</comment>
<keyword evidence="6 7" id="KW-0472">Membrane</keyword>
<organism evidence="9 10">
    <name type="scientific">Geomobilimonas luticola</name>
    <dbReference type="NCBI Taxonomy" id="1114878"/>
    <lineage>
        <taxon>Bacteria</taxon>
        <taxon>Pseudomonadati</taxon>
        <taxon>Thermodesulfobacteriota</taxon>
        <taxon>Desulfuromonadia</taxon>
        <taxon>Geobacterales</taxon>
        <taxon>Geobacteraceae</taxon>
        <taxon>Geomobilimonas</taxon>
    </lineage>
</organism>
<dbReference type="SUPFAM" id="SSF144091">
    <property type="entry name" value="Rhomboid-like"/>
    <property type="match status" value="1"/>
</dbReference>
<evidence type="ECO:0000256" key="5">
    <source>
        <dbReference type="ARBA" id="ARBA00022989"/>
    </source>
</evidence>
<dbReference type="InterPro" id="IPR022764">
    <property type="entry name" value="Peptidase_S54_rhomboid_dom"/>
</dbReference>
<dbReference type="Pfam" id="PF01694">
    <property type="entry name" value="Rhomboid"/>
    <property type="match status" value="1"/>
</dbReference>
<proteinExistence type="inferred from homology"/>
<dbReference type="RefSeq" id="WP_214176608.1">
    <property type="nucleotide sequence ID" value="NZ_JAHCVK010000012.1"/>
</dbReference>
<dbReference type="InterPro" id="IPR050925">
    <property type="entry name" value="Rhomboid_protease_S54"/>
</dbReference>
<evidence type="ECO:0000256" key="1">
    <source>
        <dbReference type="ARBA" id="ARBA00004141"/>
    </source>
</evidence>
<evidence type="ECO:0000256" key="7">
    <source>
        <dbReference type="SAM" id="Phobius"/>
    </source>
</evidence>
<feature type="transmembrane region" description="Helical" evidence="7">
    <location>
        <begin position="166"/>
        <end position="190"/>
    </location>
</feature>
<evidence type="ECO:0000256" key="6">
    <source>
        <dbReference type="ARBA" id="ARBA00023136"/>
    </source>
</evidence>
<dbReference type="PANTHER" id="PTHR43731:SF14">
    <property type="entry name" value="PRESENILIN-ASSOCIATED RHOMBOID-LIKE PROTEIN, MITOCHONDRIAL"/>
    <property type="match status" value="1"/>
</dbReference>
<feature type="transmembrane region" description="Helical" evidence="7">
    <location>
        <begin position="114"/>
        <end position="133"/>
    </location>
</feature>
<evidence type="ECO:0000256" key="2">
    <source>
        <dbReference type="ARBA" id="ARBA00009045"/>
    </source>
</evidence>
<keyword evidence="3 7" id="KW-0812">Transmembrane</keyword>
<protein>
    <submittedName>
        <fullName evidence="9">Rhomboid family intramembrane serine protease</fullName>
    </submittedName>
</protein>
<evidence type="ECO:0000256" key="3">
    <source>
        <dbReference type="ARBA" id="ARBA00022692"/>
    </source>
</evidence>
<dbReference type="Gene3D" id="1.20.1540.10">
    <property type="entry name" value="Rhomboid-like"/>
    <property type="match status" value="1"/>
</dbReference>
<dbReference type="Proteomes" id="UP000756860">
    <property type="component" value="Unassembled WGS sequence"/>
</dbReference>
<dbReference type="GO" id="GO:0006508">
    <property type="term" value="P:proteolysis"/>
    <property type="evidence" value="ECO:0007669"/>
    <property type="project" value="UniProtKB-KW"/>
</dbReference>